<dbReference type="PANTHER" id="PTHR19328:SF75">
    <property type="entry name" value="ALDOSE SUGAR DEHYDROGENASE YLII"/>
    <property type="match status" value="1"/>
</dbReference>
<dbReference type="Pfam" id="PF07995">
    <property type="entry name" value="GSDH"/>
    <property type="match status" value="1"/>
</dbReference>
<gene>
    <name evidence="3" type="ORF">B0A89_05945</name>
</gene>
<evidence type="ECO:0000256" key="1">
    <source>
        <dbReference type="SAM" id="SignalP"/>
    </source>
</evidence>
<dbReference type="AlphaFoldDB" id="A0A1W6CWH8"/>
<dbReference type="Proteomes" id="UP000193017">
    <property type="component" value="Chromosome"/>
</dbReference>
<accession>A0A1W6CWH8</accession>
<name>A0A1W6CWH8_9RHOB</name>
<dbReference type="SUPFAM" id="SSF50952">
    <property type="entry name" value="Soluble quinoprotein glucose dehydrogenase"/>
    <property type="match status" value="1"/>
</dbReference>
<dbReference type="STRING" id="1945662.B0A89_05945"/>
<dbReference type="InterPro" id="IPR011042">
    <property type="entry name" value="6-blade_b-propeller_TolB-like"/>
</dbReference>
<feature type="domain" description="Glucose/Sorbosone dehydrogenase" evidence="2">
    <location>
        <begin position="69"/>
        <end position="394"/>
    </location>
</feature>
<evidence type="ECO:0000313" key="4">
    <source>
        <dbReference type="Proteomes" id="UP000193017"/>
    </source>
</evidence>
<dbReference type="InterPro" id="IPR011041">
    <property type="entry name" value="Quinoprot_gluc/sorb_DH_b-prop"/>
</dbReference>
<keyword evidence="1" id="KW-0732">Signal</keyword>
<dbReference type="InterPro" id="IPR012938">
    <property type="entry name" value="Glc/Sorbosone_DH"/>
</dbReference>
<dbReference type="RefSeq" id="WP_085377349.1">
    <property type="nucleotide sequence ID" value="NZ_CP020612.1"/>
</dbReference>
<evidence type="ECO:0000259" key="2">
    <source>
        <dbReference type="Pfam" id="PF07995"/>
    </source>
</evidence>
<feature type="chain" id="PRO_5012551872" evidence="1">
    <location>
        <begin position="27"/>
        <end position="397"/>
    </location>
</feature>
<dbReference type="Gene3D" id="2.120.10.30">
    <property type="entry name" value="TolB, C-terminal domain"/>
    <property type="match status" value="1"/>
</dbReference>
<organism evidence="3 4">
    <name type="scientific">Paracoccus contaminans</name>
    <dbReference type="NCBI Taxonomy" id="1945662"/>
    <lineage>
        <taxon>Bacteria</taxon>
        <taxon>Pseudomonadati</taxon>
        <taxon>Pseudomonadota</taxon>
        <taxon>Alphaproteobacteria</taxon>
        <taxon>Rhodobacterales</taxon>
        <taxon>Paracoccaceae</taxon>
        <taxon>Paracoccus</taxon>
    </lineage>
</organism>
<sequence>MSAFSRIPASAAVALALSAAAGLAQNAGGDFNAAPPNAAAQTPAFPGQTRAPVLADDIALKKTMLVDGLNHPWGLAALPDGSWLVTERAGRLRLAGRDGALSRPIGGLPAVSAKGQGGLLDVIVGPDFARDRRVWISYAAPAPGGNHTAVATGTLSADGTWLEGVRRIFAQVPVYDGRNHFGSRLVLDGKGGLFVTLGERSDRPIRDSAQRDDNHLGKIVHIDALTGAPMGAGMGLPETWAKGLRNVQAAALDGRGRLWTIEHGPRGGDELNRIQPGRNYGWPVITYGEDYSGRPINEGITARAGMEQPVYYWDPVIAPSGMLFYDGAMFPEWRGDILTGGLAGQALVRLHLDGDRVAGEARHLRGIGRVRDVAVAQDGAVMILTDAENGALIRISR</sequence>
<evidence type="ECO:0000313" key="3">
    <source>
        <dbReference type="EMBL" id="ARJ69233.1"/>
    </source>
</evidence>
<feature type="signal peptide" evidence="1">
    <location>
        <begin position="1"/>
        <end position="26"/>
    </location>
</feature>
<proteinExistence type="predicted"/>
<dbReference type="KEGG" id="pcon:B0A89_05945"/>
<dbReference type="OrthoDB" id="9770043at2"/>
<keyword evidence="4" id="KW-1185">Reference proteome</keyword>
<reference evidence="3 4" key="1">
    <citation type="submission" date="2017-03" db="EMBL/GenBank/DDBJ databases">
        <title>Genome sequence of Paracoccus contaminans isolated from a water microcosm.</title>
        <authorList>
            <person name="Aurass P."/>
            <person name="Karste S."/>
            <person name="Trost E."/>
            <person name="Glaeser S.P."/>
            <person name="Kaempfer P."/>
            <person name="Flieger A."/>
        </authorList>
    </citation>
    <scope>NUCLEOTIDE SEQUENCE [LARGE SCALE GENOMIC DNA]</scope>
    <source>
        <strain evidence="4">RKI 16-01929T\LMG 29738T\CCM 8701T\CIP 111112T</strain>
    </source>
</reference>
<dbReference type="PANTHER" id="PTHR19328">
    <property type="entry name" value="HEDGEHOG-INTERACTING PROTEIN"/>
    <property type="match status" value="1"/>
</dbReference>
<protein>
    <submittedName>
        <fullName evidence="3">Glucose dehydrogenase</fullName>
    </submittedName>
</protein>
<dbReference type="EMBL" id="CP020612">
    <property type="protein sequence ID" value="ARJ69233.1"/>
    <property type="molecule type" value="Genomic_DNA"/>
</dbReference>